<dbReference type="GO" id="GO:0080120">
    <property type="term" value="P:CAAX-box protein maturation"/>
    <property type="evidence" value="ECO:0007669"/>
    <property type="project" value="UniProtKB-ARBA"/>
</dbReference>
<feature type="transmembrane region" description="Helical" evidence="1">
    <location>
        <begin position="46"/>
        <end position="63"/>
    </location>
</feature>
<evidence type="ECO:0000313" key="4">
    <source>
        <dbReference type="Proteomes" id="UP001156140"/>
    </source>
</evidence>
<keyword evidence="4" id="KW-1185">Reference proteome</keyword>
<proteinExistence type="predicted"/>
<dbReference type="GO" id="GO:0008237">
    <property type="term" value="F:metallopeptidase activity"/>
    <property type="evidence" value="ECO:0007669"/>
    <property type="project" value="UniProtKB-KW"/>
</dbReference>
<keyword evidence="1" id="KW-1133">Transmembrane helix</keyword>
<dbReference type="Proteomes" id="UP001156140">
    <property type="component" value="Unassembled WGS sequence"/>
</dbReference>
<protein>
    <submittedName>
        <fullName evidence="3">CPBP family intramembrane metalloprotease</fullName>
    </submittedName>
</protein>
<keyword evidence="3" id="KW-0482">Metalloprotease</keyword>
<dbReference type="PANTHER" id="PTHR36435:SF1">
    <property type="entry name" value="CAAX AMINO TERMINAL PROTEASE FAMILY PROTEIN"/>
    <property type="match status" value="1"/>
</dbReference>
<feature type="transmembrane region" description="Helical" evidence="1">
    <location>
        <begin position="75"/>
        <end position="98"/>
    </location>
</feature>
<dbReference type="InterPro" id="IPR003675">
    <property type="entry name" value="Rce1/LyrA-like_dom"/>
</dbReference>
<evidence type="ECO:0000313" key="3">
    <source>
        <dbReference type="EMBL" id="MCI0125521.1"/>
    </source>
</evidence>
<dbReference type="PANTHER" id="PTHR36435">
    <property type="entry name" value="SLR1288 PROTEIN"/>
    <property type="match status" value="1"/>
</dbReference>
<keyword evidence="3" id="KW-0645">Protease</keyword>
<name>A0AA41QIH1_9HYPH</name>
<dbReference type="Pfam" id="PF02517">
    <property type="entry name" value="Rce1-like"/>
    <property type="match status" value="1"/>
</dbReference>
<feature type="transmembrane region" description="Helical" evidence="1">
    <location>
        <begin position="104"/>
        <end position="122"/>
    </location>
</feature>
<keyword evidence="3" id="KW-0378">Hydrolase</keyword>
<feature type="transmembrane region" description="Helical" evidence="1">
    <location>
        <begin position="161"/>
        <end position="181"/>
    </location>
</feature>
<evidence type="ECO:0000256" key="1">
    <source>
        <dbReference type="SAM" id="Phobius"/>
    </source>
</evidence>
<comment type="caution">
    <text evidence="3">The sequence shown here is derived from an EMBL/GenBank/DDBJ whole genome shotgun (WGS) entry which is preliminary data.</text>
</comment>
<reference evidence="3" key="1">
    <citation type="submission" date="2022-03" db="EMBL/GenBank/DDBJ databases">
        <title>The complete genome sequence of a Methyloterrigena soli.</title>
        <authorList>
            <person name="Zi Z."/>
        </authorList>
    </citation>
    <scope>NUCLEOTIDE SEQUENCE</scope>
    <source>
        <strain evidence="3">M48</strain>
    </source>
</reference>
<feature type="transmembrane region" description="Helical" evidence="1">
    <location>
        <begin position="7"/>
        <end position="26"/>
    </location>
</feature>
<dbReference type="AlphaFoldDB" id="A0AA41QIH1"/>
<sequence length="259" mass="27963">MAAKIRIPLAFAALAVWIAIMFWGAWLPHETASLAEGVTSSISTSIVAASVFLVILVVAMRWWDIGFNAPRPWNSLRVLIGPAVYLVLFFIGTLLVGWPAPHTVLILAVNTLLVGFSEETMFRGVLFRGLRSGIPFWPAVWLTSVIFGSVHVLNATGTGDLIASVTQAVTAFMAGTFFLALVLRTRSIVPAILFHACWDFLLVTIASSMPDPGPIEPSLTSLLLPLLLDIPLFIYAIFLLRGIARQESENGSSAATTTA</sequence>
<organism evidence="3 4">
    <name type="scientific">Paradevosia shaoguanensis</name>
    <dbReference type="NCBI Taxonomy" id="1335043"/>
    <lineage>
        <taxon>Bacteria</taxon>
        <taxon>Pseudomonadati</taxon>
        <taxon>Pseudomonadota</taxon>
        <taxon>Alphaproteobacteria</taxon>
        <taxon>Hyphomicrobiales</taxon>
        <taxon>Devosiaceae</taxon>
        <taxon>Paradevosia</taxon>
    </lineage>
</organism>
<feature type="transmembrane region" description="Helical" evidence="1">
    <location>
        <begin position="219"/>
        <end position="240"/>
    </location>
</feature>
<gene>
    <name evidence="3" type="ORF">ML536_01635</name>
</gene>
<accession>A0AA41QIH1</accession>
<feature type="transmembrane region" description="Helical" evidence="1">
    <location>
        <begin position="134"/>
        <end position="155"/>
    </location>
</feature>
<evidence type="ECO:0000259" key="2">
    <source>
        <dbReference type="Pfam" id="PF02517"/>
    </source>
</evidence>
<dbReference type="InterPro" id="IPR052710">
    <property type="entry name" value="CAAX_protease"/>
</dbReference>
<dbReference type="GO" id="GO:0004175">
    <property type="term" value="F:endopeptidase activity"/>
    <property type="evidence" value="ECO:0007669"/>
    <property type="project" value="UniProtKB-ARBA"/>
</dbReference>
<keyword evidence="1" id="KW-0812">Transmembrane</keyword>
<keyword evidence="1" id="KW-0472">Membrane</keyword>
<feature type="domain" description="CAAX prenyl protease 2/Lysostaphin resistance protein A-like" evidence="2">
    <location>
        <begin position="102"/>
        <end position="201"/>
    </location>
</feature>
<dbReference type="RefSeq" id="WP_281734724.1">
    <property type="nucleotide sequence ID" value="NZ_JAKETQ010000001.1"/>
</dbReference>
<dbReference type="EMBL" id="JALAZD010000001">
    <property type="protein sequence ID" value="MCI0125521.1"/>
    <property type="molecule type" value="Genomic_DNA"/>
</dbReference>
<feature type="transmembrane region" description="Helical" evidence="1">
    <location>
        <begin position="188"/>
        <end position="207"/>
    </location>
</feature>